<dbReference type="PANTHER" id="PTHR38166:SF1">
    <property type="entry name" value="C2H2-TYPE DOMAIN-CONTAINING PROTEIN"/>
    <property type="match status" value="1"/>
</dbReference>
<dbReference type="PROSITE" id="PS50157">
    <property type="entry name" value="ZINC_FINGER_C2H2_2"/>
    <property type="match status" value="1"/>
</dbReference>
<dbReference type="GO" id="GO:0008270">
    <property type="term" value="F:zinc ion binding"/>
    <property type="evidence" value="ECO:0007669"/>
    <property type="project" value="UniProtKB-KW"/>
</dbReference>
<evidence type="ECO:0000313" key="5">
    <source>
        <dbReference type="Proteomes" id="UP000829685"/>
    </source>
</evidence>
<evidence type="ECO:0000313" key="4">
    <source>
        <dbReference type="EMBL" id="KAI1852965.1"/>
    </source>
</evidence>
<accession>A0A9P9W9T0</accession>
<keyword evidence="1" id="KW-0863">Zinc-finger</keyword>
<dbReference type="PANTHER" id="PTHR38166">
    <property type="entry name" value="C2H2-TYPE DOMAIN-CONTAINING PROTEIN-RELATED"/>
    <property type="match status" value="1"/>
</dbReference>
<gene>
    <name evidence="4" type="ORF">JX265_012854</name>
</gene>
<keyword evidence="1" id="KW-0479">Metal-binding</keyword>
<keyword evidence="5" id="KW-1185">Reference proteome</keyword>
<sequence length="478" mass="54314">MACISKTRMPFQDFGHNLNLDVCSSPHFRRKRQNQPFNSQSRAELLLGIRKAATQDHLASKATESLRWLWFSEIVENLMVAWHRRDILACRYKFKDYKEGSSTIYHIFQYFFPGERHRRAFLGILQTAFELEQNQPATLTSSNIPDPKRASLKRDRSSLGEVDSGFDQDSTAPSTKRSRARGALSSRGFACHFYKRFPSTHVSCLGYHFAKLKDENQHLHRCHLAPEYYCPVCGDTFATQAAVDRHIALRTCEHRHVAFHGVTTAQAQSISRILRSRGRTDEARWYDVWSILFPGCPPPLTPYRADLQTEITSQIQVFYRQSERQQMIEARLRQSGLIADAGFVDGHNPEILTQAVRVVMGCFDMVIDAYHTQAQEERAAVMGPGLSDDDNGLTGGDQAIIPSSLDHITPVQLQRPNPTVSYPADITHQWVMDTESSAISHNPANSFVDIPQLFENPTFLDNSDFANFFQEDGDNEGR</sequence>
<evidence type="ECO:0000256" key="1">
    <source>
        <dbReference type="PROSITE-ProRule" id="PRU00042"/>
    </source>
</evidence>
<organism evidence="4 5">
    <name type="scientific">Neoarthrinium moseri</name>
    <dbReference type="NCBI Taxonomy" id="1658444"/>
    <lineage>
        <taxon>Eukaryota</taxon>
        <taxon>Fungi</taxon>
        <taxon>Dikarya</taxon>
        <taxon>Ascomycota</taxon>
        <taxon>Pezizomycotina</taxon>
        <taxon>Sordariomycetes</taxon>
        <taxon>Xylariomycetidae</taxon>
        <taxon>Amphisphaeriales</taxon>
        <taxon>Apiosporaceae</taxon>
        <taxon>Neoarthrinium</taxon>
    </lineage>
</organism>
<name>A0A9P9W9T0_9PEZI</name>
<dbReference type="InterPro" id="IPR013087">
    <property type="entry name" value="Znf_C2H2_type"/>
</dbReference>
<feature type="region of interest" description="Disordered" evidence="2">
    <location>
        <begin position="136"/>
        <end position="180"/>
    </location>
</feature>
<evidence type="ECO:0000259" key="3">
    <source>
        <dbReference type="PROSITE" id="PS50157"/>
    </source>
</evidence>
<reference evidence="4" key="1">
    <citation type="submission" date="2021-03" db="EMBL/GenBank/DDBJ databases">
        <title>Revisited historic fungal species revealed as producer of novel bioactive compounds through whole genome sequencing and comparative genomics.</title>
        <authorList>
            <person name="Vignolle G.A."/>
            <person name="Hochenegger N."/>
            <person name="Mach R.L."/>
            <person name="Mach-Aigner A.R."/>
            <person name="Javad Rahimi M."/>
            <person name="Salim K.A."/>
            <person name="Chan C.M."/>
            <person name="Lim L.B.L."/>
            <person name="Cai F."/>
            <person name="Druzhinina I.S."/>
            <person name="U'Ren J.M."/>
            <person name="Derntl C."/>
        </authorList>
    </citation>
    <scope>NUCLEOTIDE SEQUENCE</scope>
    <source>
        <strain evidence="4">TUCIM 5799</strain>
    </source>
</reference>
<feature type="compositionally biased region" description="Basic and acidic residues" evidence="2">
    <location>
        <begin position="146"/>
        <end position="158"/>
    </location>
</feature>
<keyword evidence="1" id="KW-0862">Zinc</keyword>
<feature type="domain" description="C2H2-type" evidence="3">
    <location>
        <begin position="228"/>
        <end position="255"/>
    </location>
</feature>
<evidence type="ECO:0000256" key="2">
    <source>
        <dbReference type="SAM" id="MobiDB-lite"/>
    </source>
</evidence>
<dbReference type="EMBL" id="JAFIMR010000059">
    <property type="protein sequence ID" value="KAI1852965.1"/>
    <property type="molecule type" value="Genomic_DNA"/>
</dbReference>
<protein>
    <recommendedName>
        <fullName evidence="3">C2H2-type domain-containing protein</fullName>
    </recommendedName>
</protein>
<comment type="caution">
    <text evidence="4">The sequence shown here is derived from an EMBL/GenBank/DDBJ whole genome shotgun (WGS) entry which is preliminary data.</text>
</comment>
<proteinExistence type="predicted"/>
<dbReference type="AlphaFoldDB" id="A0A9P9W9T0"/>
<dbReference type="Proteomes" id="UP000829685">
    <property type="component" value="Unassembled WGS sequence"/>
</dbReference>